<dbReference type="InterPro" id="IPR005545">
    <property type="entry name" value="YCII"/>
</dbReference>
<feature type="chain" id="PRO_5026307324" description="YCII-related domain-containing protein" evidence="2">
    <location>
        <begin position="23"/>
        <end position="133"/>
    </location>
</feature>
<dbReference type="KEGG" id="ssin:G7078_02005"/>
<accession>A0A6G7ZL89</accession>
<evidence type="ECO:0000259" key="3">
    <source>
        <dbReference type="Pfam" id="PF03795"/>
    </source>
</evidence>
<dbReference type="Proteomes" id="UP000502502">
    <property type="component" value="Chromosome"/>
</dbReference>
<protein>
    <recommendedName>
        <fullName evidence="3">YCII-related domain-containing protein</fullName>
    </recommendedName>
</protein>
<evidence type="ECO:0000313" key="5">
    <source>
        <dbReference type="Proteomes" id="UP000502502"/>
    </source>
</evidence>
<sequence length="133" mass="14163">MKSMPALLAFAAAALSSLPAAAAERMPQWLIVLSLARPELQDPKAWTPADNAAVGAHFQRLKTMTDEGKVVLFGRTQDTLPNGNLVPDTMGLIILEAPDRAAAEAVLDGDPAVKAGLMRGKVFSYQVALQRKP</sequence>
<dbReference type="InterPro" id="IPR011008">
    <property type="entry name" value="Dimeric_a/b-barrel"/>
</dbReference>
<feature type="signal peptide" evidence="2">
    <location>
        <begin position="1"/>
        <end position="22"/>
    </location>
</feature>
<name>A0A6G7ZL89_9SPHN</name>
<evidence type="ECO:0000256" key="2">
    <source>
        <dbReference type="SAM" id="SignalP"/>
    </source>
</evidence>
<evidence type="ECO:0000313" key="4">
    <source>
        <dbReference type="EMBL" id="QIL01680.1"/>
    </source>
</evidence>
<proteinExistence type="inferred from homology"/>
<keyword evidence="2" id="KW-0732">Signal</keyword>
<comment type="similarity">
    <text evidence="1">Belongs to the YciI family.</text>
</comment>
<dbReference type="EMBL" id="CP049871">
    <property type="protein sequence ID" value="QIL01680.1"/>
    <property type="molecule type" value="Genomic_DNA"/>
</dbReference>
<dbReference type="Pfam" id="PF03795">
    <property type="entry name" value="YCII"/>
    <property type="match status" value="1"/>
</dbReference>
<keyword evidence="5" id="KW-1185">Reference proteome</keyword>
<gene>
    <name evidence="4" type="ORF">G7078_02005</name>
</gene>
<evidence type="ECO:0000256" key="1">
    <source>
        <dbReference type="ARBA" id="ARBA00007689"/>
    </source>
</evidence>
<organism evidence="4 5">
    <name type="scientific">Sphingomonas sinipercae</name>
    <dbReference type="NCBI Taxonomy" id="2714944"/>
    <lineage>
        <taxon>Bacteria</taxon>
        <taxon>Pseudomonadati</taxon>
        <taxon>Pseudomonadota</taxon>
        <taxon>Alphaproteobacteria</taxon>
        <taxon>Sphingomonadales</taxon>
        <taxon>Sphingomonadaceae</taxon>
        <taxon>Sphingomonas</taxon>
    </lineage>
</organism>
<dbReference type="RefSeq" id="WP_166092462.1">
    <property type="nucleotide sequence ID" value="NZ_CP049871.1"/>
</dbReference>
<reference evidence="4 5" key="1">
    <citation type="submission" date="2020-03" db="EMBL/GenBank/DDBJ databases">
        <title>Sphingomonas sp. nov., isolated from fish.</title>
        <authorList>
            <person name="Hyun D.-W."/>
            <person name="Bae J.-W."/>
        </authorList>
    </citation>
    <scope>NUCLEOTIDE SEQUENCE [LARGE SCALE GENOMIC DNA]</scope>
    <source>
        <strain evidence="4 5">HDW15C</strain>
    </source>
</reference>
<feature type="domain" description="YCII-related" evidence="3">
    <location>
        <begin position="48"/>
        <end position="118"/>
    </location>
</feature>
<dbReference type="Gene3D" id="3.30.70.1060">
    <property type="entry name" value="Dimeric alpha+beta barrel"/>
    <property type="match status" value="1"/>
</dbReference>
<dbReference type="AlphaFoldDB" id="A0A6G7ZL89"/>
<dbReference type="SUPFAM" id="SSF54909">
    <property type="entry name" value="Dimeric alpha+beta barrel"/>
    <property type="match status" value="1"/>
</dbReference>